<keyword evidence="2" id="KW-1185">Reference proteome</keyword>
<dbReference type="EMBL" id="WTPW01000436">
    <property type="protein sequence ID" value="KAF0511697.1"/>
    <property type="molecule type" value="Genomic_DNA"/>
</dbReference>
<evidence type="ECO:0000313" key="1">
    <source>
        <dbReference type="EMBL" id="KAF0511697.1"/>
    </source>
</evidence>
<comment type="caution">
    <text evidence="1">The sequence shown here is derived from an EMBL/GenBank/DDBJ whole genome shotgun (WGS) entry which is preliminary data.</text>
</comment>
<dbReference type="AlphaFoldDB" id="A0A8H4ELK9"/>
<sequence>MNTKHYPYSLSELDFLTNKTCLFLLQQFQIVFGEYQKILKTNTLLSTTKPKPKSKNDKKDLNIKFITMDDIDERVLPAGYHTTYPSIFDSYGIWNNITAFVKRLEAKDKDKLTKEDLEDDEDDENDNNDTNYSIEDFENIEINKKKKIELDLQNAIRDLKVFGNKDFLGVCEFEIESSILTSSLYFVGHLNQYSLVFIALWIIG</sequence>
<protein>
    <submittedName>
        <fullName evidence="1">Uncharacterized protein</fullName>
    </submittedName>
</protein>
<accession>A0A8H4ELK9</accession>
<reference evidence="1 2" key="1">
    <citation type="journal article" date="2019" name="Environ. Microbiol.">
        <title>At the nexus of three kingdoms: the genome of the mycorrhizal fungus Gigaspora margarita provides insights into plant, endobacterial and fungal interactions.</title>
        <authorList>
            <person name="Venice F."/>
            <person name="Ghignone S."/>
            <person name="Salvioli di Fossalunga A."/>
            <person name="Amselem J."/>
            <person name="Novero M."/>
            <person name="Xianan X."/>
            <person name="Sedzielewska Toro K."/>
            <person name="Morin E."/>
            <person name="Lipzen A."/>
            <person name="Grigoriev I.V."/>
            <person name="Henrissat B."/>
            <person name="Martin F.M."/>
            <person name="Bonfante P."/>
        </authorList>
    </citation>
    <scope>NUCLEOTIDE SEQUENCE [LARGE SCALE GENOMIC DNA]</scope>
    <source>
        <strain evidence="1 2">BEG34</strain>
    </source>
</reference>
<proteinExistence type="predicted"/>
<name>A0A8H4ELK9_GIGMA</name>
<evidence type="ECO:0000313" key="2">
    <source>
        <dbReference type="Proteomes" id="UP000439903"/>
    </source>
</evidence>
<gene>
    <name evidence="1" type="ORF">F8M41_018219</name>
</gene>
<organism evidence="1 2">
    <name type="scientific">Gigaspora margarita</name>
    <dbReference type="NCBI Taxonomy" id="4874"/>
    <lineage>
        <taxon>Eukaryota</taxon>
        <taxon>Fungi</taxon>
        <taxon>Fungi incertae sedis</taxon>
        <taxon>Mucoromycota</taxon>
        <taxon>Glomeromycotina</taxon>
        <taxon>Glomeromycetes</taxon>
        <taxon>Diversisporales</taxon>
        <taxon>Gigasporaceae</taxon>
        <taxon>Gigaspora</taxon>
    </lineage>
</organism>
<dbReference type="Proteomes" id="UP000439903">
    <property type="component" value="Unassembled WGS sequence"/>
</dbReference>